<name>A0ABZ0ECU8_9BURK</name>
<keyword evidence="2" id="KW-1185">Reference proteome</keyword>
<accession>A0ABZ0ECU8</accession>
<dbReference type="Proteomes" id="UP001302652">
    <property type="component" value="Chromosome 3"/>
</dbReference>
<dbReference type="RefSeq" id="WP_317015834.1">
    <property type="nucleotide sequence ID" value="NZ_CP136511.1"/>
</dbReference>
<proteinExistence type="predicted"/>
<evidence type="ECO:0000313" key="1">
    <source>
        <dbReference type="EMBL" id="WOD14072.1"/>
    </source>
</evidence>
<sequence>MQLSPVLRLSTGDKEGIIRAMPFQRGTLSPTVHRDSVARTERPRVDVSHGRGCGTICHESQHHRETQMRDVPCIEPSSFLGQKTLRMLARDAQNPSAAPVYWLGQVEPAREPNFFDATRNFGPLMRLVLPDERPGVSVNRGCR</sequence>
<evidence type="ECO:0000313" key="2">
    <source>
        <dbReference type="Proteomes" id="UP001302652"/>
    </source>
</evidence>
<organism evidence="1 2">
    <name type="scientific">Paraburkholderia kirstenboschensis</name>
    <dbReference type="NCBI Taxonomy" id="1245436"/>
    <lineage>
        <taxon>Bacteria</taxon>
        <taxon>Pseudomonadati</taxon>
        <taxon>Pseudomonadota</taxon>
        <taxon>Betaproteobacteria</taxon>
        <taxon>Burkholderiales</taxon>
        <taxon>Burkholderiaceae</taxon>
        <taxon>Paraburkholderia</taxon>
    </lineage>
</organism>
<dbReference type="EMBL" id="CP136511">
    <property type="protein sequence ID" value="WOD14072.1"/>
    <property type="molecule type" value="Genomic_DNA"/>
</dbReference>
<protein>
    <submittedName>
        <fullName evidence="1">Uncharacterized protein</fullName>
    </submittedName>
</protein>
<gene>
    <name evidence="1" type="ORF">RW095_00660</name>
</gene>
<reference evidence="1 2" key="1">
    <citation type="submission" date="2023-10" db="EMBL/GenBank/DDBJ databases">
        <title>Surface-active antibiotics is a multifunctional adaptation for post-fire microbes.</title>
        <authorList>
            <person name="Liu M.D."/>
            <person name="Du Y."/>
            <person name="Koupaei S.K."/>
            <person name="Kim N.R."/>
            <person name="Zhang W."/>
            <person name="Traxler M.F."/>
        </authorList>
    </citation>
    <scope>NUCLEOTIDE SEQUENCE [LARGE SCALE GENOMIC DNA]</scope>
    <source>
        <strain evidence="1 2">F3</strain>
    </source>
</reference>